<feature type="domain" description="IPT/TIG" evidence="1">
    <location>
        <begin position="37"/>
        <end position="115"/>
    </location>
</feature>
<keyword evidence="4" id="KW-1185">Reference proteome</keyword>
<dbReference type="InterPro" id="IPR013783">
    <property type="entry name" value="Ig-like_fold"/>
</dbReference>
<dbReference type="EMBL" id="CP032157">
    <property type="protein sequence ID" value="AXY75670.1"/>
    <property type="molecule type" value="Genomic_DNA"/>
</dbReference>
<gene>
    <name evidence="3" type="ORF">D3H65_17545</name>
</gene>
<dbReference type="KEGG" id="pseg:D3H65_17545"/>
<sequence>MRKYNFPILVLLLVLLTGLWACKKDSDGKPVITKLRAISPAPNDSTLTLAGPGQTVVIQGNGFASTTRIYFNGYPTPFNSALLADDNIVVTIPADMPFASLDPAQLNTVKVVTRNGEVVFNFPVVPPPAVLLSASNENALAGERITIRGNNFFFVEKVIFPGGIAVTTNLGTVAAGTSIDVTVPAGVTQAGPLQVVTKFGTGTSLFLFNDYATGMISNFDNINNFSWGCTITDDAGLFPGNHGKYAHLQQDAISGNNWDWWNGKRGVITNAKDWLPASELNNPAANYAMKFDIYVKEPWSTGVLLIGPPPNDTWVYMYRYEPWKTQPGFKSTGWITVTVPLSEFRKKSASGTDGAGDQAAKVSDVIGGIDEIAKFMFVNDTATPIDKLDIAIDNIRVYKIVK</sequence>
<dbReference type="InterPro" id="IPR040475">
    <property type="entry name" value="SGBP_B_XBD"/>
</dbReference>
<dbReference type="InterPro" id="IPR014756">
    <property type="entry name" value="Ig_E-set"/>
</dbReference>
<dbReference type="InterPro" id="IPR002909">
    <property type="entry name" value="IPT_dom"/>
</dbReference>
<dbReference type="SUPFAM" id="SSF81296">
    <property type="entry name" value="E set domains"/>
    <property type="match status" value="2"/>
</dbReference>
<protein>
    <recommendedName>
        <fullName evidence="5">Surface glycan-binding protein B xyloglucan binding domain-containing protein</fullName>
    </recommendedName>
</protein>
<reference evidence="3 4" key="1">
    <citation type="submission" date="2018-09" db="EMBL/GenBank/DDBJ databases">
        <title>Genome sequencing of strain 6GH32-13.</title>
        <authorList>
            <person name="Weon H.-Y."/>
            <person name="Heo J."/>
            <person name="Kwon S.-W."/>
        </authorList>
    </citation>
    <scope>NUCLEOTIDE SEQUENCE [LARGE SCALE GENOMIC DNA]</scope>
    <source>
        <strain evidence="3 4">5GH32-13</strain>
    </source>
</reference>
<dbReference type="Gene3D" id="2.60.40.10">
    <property type="entry name" value="Immunoglobulins"/>
    <property type="match status" value="2"/>
</dbReference>
<dbReference type="GO" id="GO:0030247">
    <property type="term" value="F:polysaccharide binding"/>
    <property type="evidence" value="ECO:0007669"/>
    <property type="project" value="InterPro"/>
</dbReference>
<evidence type="ECO:0008006" key="5">
    <source>
        <dbReference type="Google" id="ProtNLM"/>
    </source>
</evidence>
<dbReference type="Pfam" id="PF18329">
    <property type="entry name" value="SGBP_B_XBD"/>
    <property type="match status" value="1"/>
</dbReference>
<dbReference type="OrthoDB" id="660167at2"/>
<accession>A0A3B7MRJ9</accession>
<evidence type="ECO:0000313" key="3">
    <source>
        <dbReference type="EMBL" id="AXY75670.1"/>
    </source>
</evidence>
<evidence type="ECO:0000259" key="1">
    <source>
        <dbReference type="Pfam" id="PF01833"/>
    </source>
</evidence>
<dbReference type="RefSeq" id="WP_119051551.1">
    <property type="nucleotide sequence ID" value="NZ_CP032157.1"/>
</dbReference>
<feature type="domain" description="Surface glycan-binding protein B xyloglucan binding" evidence="2">
    <location>
        <begin position="209"/>
        <end position="399"/>
    </location>
</feature>
<dbReference type="Proteomes" id="UP000263900">
    <property type="component" value="Chromosome"/>
</dbReference>
<evidence type="ECO:0000313" key="4">
    <source>
        <dbReference type="Proteomes" id="UP000263900"/>
    </source>
</evidence>
<proteinExistence type="predicted"/>
<dbReference type="AlphaFoldDB" id="A0A3B7MRJ9"/>
<evidence type="ECO:0000259" key="2">
    <source>
        <dbReference type="Pfam" id="PF18329"/>
    </source>
</evidence>
<dbReference type="Pfam" id="PF01833">
    <property type="entry name" value="TIG"/>
    <property type="match status" value="1"/>
</dbReference>
<organism evidence="3 4">
    <name type="scientific">Paraflavitalea soli</name>
    <dbReference type="NCBI Taxonomy" id="2315862"/>
    <lineage>
        <taxon>Bacteria</taxon>
        <taxon>Pseudomonadati</taxon>
        <taxon>Bacteroidota</taxon>
        <taxon>Chitinophagia</taxon>
        <taxon>Chitinophagales</taxon>
        <taxon>Chitinophagaceae</taxon>
        <taxon>Paraflavitalea</taxon>
    </lineage>
</organism>
<name>A0A3B7MRJ9_9BACT</name>